<dbReference type="RefSeq" id="WP_205682281.1">
    <property type="nucleotide sequence ID" value="NZ_CP070968.1"/>
</dbReference>
<sequence length="84" mass="9389">MRLLTPENRELLRVIRDDRPDSVAALARITHRAGPNLTRTLGKLEAAGLVTFQQNGKRRVPVSLARTFSVHVDPFSSNDRIEVA</sequence>
<dbReference type="SUPFAM" id="SSF46785">
    <property type="entry name" value="Winged helix' DNA-binding domain"/>
    <property type="match status" value="1"/>
</dbReference>
<evidence type="ECO:0000313" key="1">
    <source>
        <dbReference type="EMBL" id="QSF54848.1"/>
    </source>
</evidence>
<protein>
    <submittedName>
        <fullName evidence="1">MarR family transcriptional regulator</fullName>
    </submittedName>
</protein>
<dbReference type="InterPro" id="IPR036390">
    <property type="entry name" value="WH_DNA-bd_sf"/>
</dbReference>
<name>A0ABX7LPT5_9CAUL</name>
<accession>A0ABX7LPT5</accession>
<keyword evidence="2" id="KW-1185">Reference proteome</keyword>
<gene>
    <name evidence="1" type="ORF">JX001_03265</name>
</gene>
<reference evidence="1 2" key="1">
    <citation type="submission" date="2021-02" db="EMBL/GenBank/DDBJ databases">
        <title>Brevundimonas sp. CS1 genome sequence.</title>
        <authorList>
            <person name="Lee K."/>
            <person name="Choi Y.-J."/>
            <person name="Son H.-R."/>
        </authorList>
    </citation>
    <scope>NUCLEOTIDE SEQUENCE [LARGE SCALE GENOMIC DNA]</scope>
    <source>
        <strain evidence="1 2">CS1</strain>
    </source>
</reference>
<dbReference type="EMBL" id="CP070968">
    <property type="protein sequence ID" value="QSF54848.1"/>
    <property type="molecule type" value="Genomic_DNA"/>
</dbReference>
<proteinExistence type="predicted"/>
<dbReference type="Gene3D" id="1.10.10.10">
    <property type="entry name" value="Winged helix-like DNA-binding domain superfamily/Winged helix DNA-binding domain"/>
    <property type="match status" value="1"/>
</dbReference>
<dbReference type="InterPro" id="IPR036388">
    <property type="entry name" value="WH-like_DNA-bd_sf"/>
</dbReference>
<dbReference type="Pfam" id="PF25212">
    <property type="entry name" value="HVO_A0114"/>
    <property type="match status" value="1"/>
</dbReference>
<organism evidence="1 2">
    <name type="scientific">Brevundimonas fontaquae</name>
    <dbReference type="NCBI Taxonomy" id="2813778"/>
    <lineage>
        <taxon>Bacteria</taxon>
        <taxon>Pseudomonadati</taxon>
        <taxon>Pseudomonadota</taxon>
        <taxon>Alphaproteobacteria</taxon>
        <taxon>Caulobacterales</taxon>
        <taxon>Caulobacteraceae</taxon>
        <taxon>Brevundimonas</taxon>
    </lineage>
</organism>
<dbReference type="Proteomes" id="UP000662957">
    <property type="component" value="Chromosome"/>
</dbReference>
<evidence type="ECO:0000313" key="2">
    <source>
        <dbReference type="Proteomes" id="UP000662957"/>
    </source>
</evidence>